<dbReference type="KEGG" id="vg:80398476"/>
<evidence type="ECO:0000256" key="1">
    <source>
        <dbReference type="ARBA" id="ARBA00004328"/>
    </source>
</evidence>
<reference evidence="5" key="1">
    <citation type="submission" date="2020-09" db="EMBL/GenBank/DDBJ databases">
        <title>Leviviricetes taxonomy.</title>
        <authorList>
            <person name="Stockdale S.R."/>
            <person name="Callanan J."/>
            <person name="Adriaenssens E.M."/>
            <person name="Kuhn J.H."/>
            <person name="Rumnieks J."/>
            <person name="Shkoporov A."/>
            <person name="Draper L.A."/>
            <person name="Ross P."/>
            <person name="Hill C."/>
        </authorList>
    </citation>
    <scope>NUCLEOTIDE SEQUENCE</scope>
</reference>
<comment type="subcellular location">
    <subcellularLocation>
        <location evidence="1">Virion</location>
    </subcellularLocation>
</comment>
<accession>A0A8S5L481</accession>
<dbReference type="GO" id="GO:0019028">
    <property type="term" value="C:viral capsid"/>
    <property type="evidence" value="ECO:0007669"/>
    <property type="project" value="UniProtKB-KW"/>
</dbReference>
<protein>
    <submittedName>
        <fullName evidence="5">Coat protein</fullName>
    </submittedName>
</protein>
<dbReference type="Proteomes" id="UP000680100">
    <property type="component" value="Segment"/>
</dbReference>
<evidence type="ECO:0000256" key="3">
    <source>
        <dbReference type="ARBA" id="ARBA00022844"/>
    </source>
</evidence>
<organism evidence="5 6">
    <name type="scientific">ssRNA phage SRR5467090_4</name>
    <dbReference type="NCBI Taxonomy" id="2786453"/>
    <lineage>
        <taxon>Viruses</taxon>
        <taxon>Riboviria</taxon>
        <taxon>Orthornavirae</taxon>
        <taxon>Lenarviricota</taxon>
        <taxon>Leviviricetes</taxon>
        <taxon>Norzivirales</taxon>
        <taxon>Fiersviridae</taxon>
        <taxon>Kirnavirus</taxon>
        <taxon>Kirnavirus lutenecus</taxon>
    </lineage>
</organism>
<keyword evidence="6" id="KW-1185">Reference proteome</keyword>
<dbReference type="GeneID" id="80398476"/>
<keyword evidence="2 5" id="KW-0167">Capsid protein</keyword>
<keyword evidence="4" id="KW-0472">Membrane</keyword>
<keyword evidence="4" id="KW-1133">Transmembrane helix</keyword>
<evidence type="ECO:0000313" key="5">
    <source>
        <dbReference type="EMBL" id="DAD52481.1"/>
    </source>
</evidence>
<evidence type="ECO:0000313" key="6">
    <source>
        <dbReference type="Proteomes" id="UP000680100"/>
    </source>
</evidence>
<dbReference type="Gene3D" id="3.30.380.10">
    <property type="entry name" value="MS2 Viral Coat Protein"/>
    <property type="match status" value="1"/>
</dbReference>
<name>A0A8S5L481_9VIRU</name>
<evidence type="ECO:0000256" key="4">
    <source>
        <dbReference type="SAM" id="Phobius"/>
    </source>
</evidence>
<dbReference type="InterPro" id="IPR015954">
    <property type="entry name" value="Phage_RNA-type_capsid"/>
</dbReference>
<keyword evidence="4" id="KW-0812">Transmembrane</keyword>
<dbReference type="EMBL" id="BK014116">
    <property type="protein sequence ID" value="DAD52481.1"/>
    <property type="molecule type" value="Genomic_RNA"/>
</dbReference>
<sequence>MDILSSGLVYATYTVYLLLVIVGFFTELDMPQIGNVSLATTMSGALNSVELEPVSAIPFKEAKWAENTFPELGRRRLDYVYRKADPSTGLVRHSFKVTFPTLKSVVTDPGGPYVPPPQLDYPSAGELTLWVHPRSTQAQREAVVAAYMRSIQENTTFSALIASVISGRSVY</sequence>
<evidence type="ECO:0000256" key="2">
    <source>
        <dbReference type="ARBA" id="ARBA00022561"/>
    </source>
</evidence>
<proteinExistence type="predicted"/>
<dbReference type="RefSeq" id="YP_010769455.1">
    <property type="nucleotide sequence ID" value="NC_073980.1"/>
</dbReference>
<feature type="transmembrane region" description="Helical" evidence="4">
    <location>
        <begin position="7"/>
        <end position="25"/>
    </location>
</feature>
<gene>
    <name evidence="5" type="primary">SRR5467090_4_2</name>
</gene>
<keyword evidence="3" id="KW-0946">Virion</keyword>